<evidence type="ECO:0000313" key="2">
    <source>
        <dbReference type="EMBL" id="ADE54288.1"/>
    </source>
</evidence>
<dbReference type="InterPro" id="IPR005135">
    <property type="entry name" value="Endo/exonuclease/phosphatase"/>
</dbReference>
<dbReference type="NCBIfam" id="NF003840">
    <property type="entry name" value="PRK05421.1-2"/>
    <property type="match status" value="1"/>
</dbReference>
<dbReference type="GO" id="GO:0004519">
    <property type="term" value="F:endonuclease activity"/>
    <property type="evidence" value="ECO:0007669"/>
    <property type="project" value="UniProtKB-KW"/>
</dbReference>
<dbReference type="eggNOG" id="COG3021">
    <property type="taxonomic scope" value="Bacteria"/>
</dbReference>
<name>D5EIN9_CORAD</name>
<accession>D5EIN9</accession>
<evidence type="ECO:0000259" key="1">
    <source>
        <dbReference type="Pfam" id="PF03372"/>
    </source>
</evidence>
<dbReference type="OrthoDB" id="9793162at2"/>
<dbReference type="KEGG" id="caa:Caka_1268"/>
<dbReference type="Pfam" id="PF03372">
    <property type="entry name" value="Exo_endo_phos"/>
    <property type="match status" value="1"/>
</dbReference>
<keyword evidence="2" id="KW-0269">Exonuclease</keyword>
<keyword evidence="2" id="KW-0378">Hydrolase</keyword>
<reference evidence="2 3" key="1">
    <citation type="journal article" date="2010" name="Stand. Genomic Sci.">
        <title>Complete genome sequence of Coraliomargarita akajimensis type strain (04OKA010-24).</title>
        <authorList>
            <person name="Mavromatis K."/>
            <person name="Abt B."/>
            <person name="Brambilla E."/>
            <person name="Lapidus A."/>
            <person name="Copeland A."/>
            <person name="Deshpande S."/>
            <person name="Nolan M."/>
            <person name="Lucas S."/>
            <person name="Tice H."/>
            <person name="Cheng J.F."/>
            <person name="Han C."/>
            <person name="Detter J.C."/>
            <person name="Woyke T."/>
            <person name="Goodwin L."/>
            <person name="Pitluck S."/>
            <person name="Held B."/>
            <person name="Brettin T."/>
            <person name="Tapia R."/>
            <person name="Ivanova N."/>
            <person name="Mikhailova N."/>
            <person name="Pati A."/>
            <person name="Liolios K."/>
            <person name="Chen A."/>
            <person name="Palaniappan K."/>
            <person name="Land M."/>
            <person name="Hauser L."/>
            <person name="Chang Y.J."/>
            <person name="Jeffries C.D."/>
            <person name="Rohde M."/>
            <person name="Goker M."/>
            <person name="Bristow J."/>
            <person name="Eisen J.A."/>
            <person name="Markowitz V."/>
            <person name="Hugenholtz P."/>
            <person name="Klenk H.P."/>
            <person name="Kyrpides N.C."/>
        </authorList>
    </citation>
    <scope>NUCLEOTIDE SEQUENCE [LARGE SCALE GENOMIC DNA]</scope>
    <source>
        <strain evidence="3">DSM 45221 / IAM 15411 / JCM 23193 / KCTC 12865</strain>
    </source>
</reference>
<evidence type="ECO:0000313" key="3">
    <source>
        <dbReference type="Proteomes" id="UP000000925"/>
    </source>
</evidence>
<dbReference type="Proteomes" id="UP000000925">
    <property type="component" value="Chromosome"/>
</dbReference>
<proteinExistence type="predicted"/>
<dbReference type="InterPro" id="IPR036691">
    <property type="entry name" value="Endo/exonu/phosph_ase_sf"/>
</dbReference>
<dbReference type="STRING" id="583355.Caka_1268"/>
<keyword evidence="2" id="KW-0255">Endonuclease</keyword>
<keyword evidence="3" id="KW-1185">Reference proteome</keyword>
<dbReference type="Gene3D" id="3.60.10.10">
    <property type="entry name" value="Endonuclease/exonuclease/phosphatase"/>
    <property type="match status" value="1"/>
</dbReference>
<keyword evidence="2" id="KW-0540">Nuclease</keyword>
<dbReference type="EMBL" id="CP001998">
    <property type="protein sequence ID" value="ADE54288.1"/>
    <property type="molecule type" value="Genomic_DNA"/>
</dbReference>
<dbReference type="NCBIfam" id="NF003842">
    <property type="entry name" value="PRK05421.1-4"/>
    <property type="match status" value="1"/>
</dbReference>
<feature type="domain" description="Endonuclease/exonuclease/phosphatase" evidence="1">
    <location>
        <begin position="66"/>
        <end position="269"/>
    </location>
</feature>
<sequence length="284" mass="31556">MIFKHTLIALLWVGSTLVSWGTGAVALSNHTSPVCRSPHLFSEGIRHVDAPTAGRALPSEFELVCWNIEKGGNTGWKADLRRLARDSQLVLLQEAIYVEEMKQPREETLYWSFAPGYHNGRHQSGVMSVSWVQPDLFCLLEAVEPLLRSPKQTGVLSMPLEGSPVPLLVVNMHAINFTLGTKAFRRQLEAVGHIISGYPGPIVFAGDLNTWNQPRLKALKAFAETHALEAVEFEPDLRSQKMGHVVDYVFVRGLTVESRSVVPVKTSDHNPMIVTLRYAPDNSI</sequence>
<dbReference type="SUPFAM" id="SSF56219">
    <property type="entry name" value="DNase I-like"/>
    <property type="match status" value="1"/>
</dbReference>
<dbReference type="AlphaFoldDB" id="D5EIN9"/>
<gene>
    <name evidence="2" type="ordered locus">Caka_1268</name>
</gene>
<organism evidence="2 3">
    <name type="scientific">Coraliomargarita akajimensis (strain DSM 45221 / IAM 15411 / JCM 23193 / KCTC 12865 / 04OKA010-24)</name>
    <dbReference type="NCBI Taxonomy" id="583355"/>
    <lineage>
        <taxon>Bacteria</taxon>
        <taxon>Pseudomonadati</taxon>
        <taxon>Verrucomicrobiota</taxon>
        <taxon>Opitutia</taxon>
        <taxon>Puniceicoccales</taxon>
        <taxon>Coraliomargaritaceae</taxon>
        <taxon>Coraliomargarita</taxon>
    </lineage>
</organism>
<protein>
    <submittedName>
        <fullName evidence="2">Endonuclease/exonuclease/phosphatase</fullName>
    </submittedName>
</protein>
<dbReference type="RefSeq" id="WP_013043010.1">
    <property type="nucleotide sequence ID" value="NC_014008.1"/>
</dbReference>
<dbReference type="HOGENOM" id="CLU_083563_0_0_0"/>
<dbReference type="GO" id="GO:0004527">
    <property type="term" value="F:exonuclease activity"/>
    <property type="evidence" value="ECO:0007669"/>
    <property type="project" value="UniProtKB-KW"/>
</dbReference>